<sequence>MHQVWRTIRGVRIENLGENIFLFKFALEADKRRVLTGGPWHFNRALLVLIEPTRIGNIAKQAFTHVSFWVQILNVPIMAMNTDAISRLGAIIGTVEEVETSENGECLGEYARVRIKVDISKPLKKIIFLEPEGEEKIPMPIRDTCSKDENTMGSLVKKRPRGEAEKRYPEAKKLNMSSSVERAVAQDGVFFLATLNASANSEASDMEEMEMNNVRVELNFENCFTVSRNGLGGGLAMLWSSDIDVNIVSYSQHHIDAEIYNEGGPNWRCTGVYGHPETAQKRHTWTLMKRDAIRECSLVDLGCTVSFFTWSNQRYGPNFIEERIDRFLCNKEWGNHFQELVTTNLESWTSDHSPIMMEVVKKGVEQICKKKSWRRIHYEDMWSSYDACKEIVKNEWTRHGGGTNANPVQLFKKSATTSMAHLRIWSKEEFGERKKKLELLVNELQLIRQSEKPYECGAEIKKIEKQIDNILIDEEIYWKQKSRADWLKEGDKNTKFFHSKASSRKRKNKIRGIETEQGNWIKDKSEVEKEFCDYFEAFFKSSNPTHDQLEAALASLVPKVSDEMNEELQQPFTEDEITTALAQMCPTKAPGPDGLPAVFFQKHWETVRERVITACLHVLNEKGTLAPLNHTYIALIPKVEKPRKVTEYRPISFCNVIYRLVAKTIANRLKHLLNTIISPTQSAFILNRLITDNVIIGYECLHKIRHSKGKKNGLVALKLDINKAYDRVEWSFVKATMLRLGFSPGWVDIIMRCITTASFSVLINGVAKGLIRLQRELRQGCSLSQYLFILCAEVFSSLVMQAENQNLIHGVSFGNTITVSHLLFADDSLIFTRATIDDCKHLKAIFDCYRMASGQLFNLDKSSMFFSCKTKADQVAAIKEIFQLKVVSRHEKYLGLPSMVGRNKRNFFDDLKLRVKSKISNWQHKHFSSGGKEVLIKAIAQAIPTYAMSVFKIPLGLCEDVQKIIARFWWGSKDDKRGIHWAKWERISKAKCRGGMGFKEFSCFNHALVAKQGWRILQFPDSLAARVLQARYFRQSDFLQAKLGSNPSYIWKSIVWGRLVIQKGSRWRIGSGDKVQVHNSNWIPRPETFRPISSPTIPNEAVVSELIDSNQNWNVTKVFQHFIKEDAELITSIPLPRRPKPDQIMWHYDKQGNYTVKSGYQIAQQIKFQDSPSCSVTDPSIWKAIWTCLLPEKIKIFMWRVARNLLPSVENLWSKNVIPDPTCQLCKKTMENISHALVDCKMARKVWKMVSCVDKVYTFAKQSMSYVLQGMTEMLNRTDFELLVACFWSIWQARNLFLFEGKKVDPLVSMAKAEAVLDSYKRVKIPNSSHLESKITVKQQRWKPPPQGWIKINVDAATKIEKQVAGLGFVLRDFDGSVVAAAVKPSKFYGDIIFAEAEAVEWGLQVARSISMASIIVETDSQGVSDLLNNKKSNRSEVFWVISEIQELVKDFCNVKVQYTPRHCNSIAHSLARLALGCEESVIWENPFPENIWYLFQSSNE</sequence>
<name>A0ACB8IHJ7_CITSI</name>
<proteinExistence type="predicted"/>
<keyword evidence="1" id="KW-0808">Transferase</keyword>
<keyword evidence="1" id="KW-0695">RNA-directed DNA polymerase</keyword>
<gene>
    <name evidence="1" type="ORF">KPL71_023203</name>
</gene>
<evidence type="ECO:0000313" key="2">
    <source>
        <dbReference type="Proteomes" id="UP000829398"/>
    </source>
</evidence>
<evidence type="ECO:0000313" key="1">
    <source>
        <dbReference type="EMBL" id="KAH9696534.1"/>
    </source>
</evidence>
<dbReference type="EMBL" id="CM039177">
    <property type="protein sequence ID" value="KAH9696534.1"/>
    <property type="molecule type" value="Genomic_DNA"/>
</dbReference>
<keyword evidence="1" id="KW-0548">Nucleotidyltransferase</keyword>
<protein>
    <submittedName>
        <fullName evidence="1">Reverse transcriptase domain-containing protein</fullName>
    </submittedName>
</protein>
<accession>A0ACB8IHJ7</accession>
<dbReference type="Proteomes" id="UP000829398">
    <property type="component" value="Chromosome 8"/>
</dbReference>
<reference evidence="2" key="1">
    <citation type="journal article" date="2023" name="Hortic. Res.">
        <title>A chromosome-level phased genome enabling allele-level studies in sweet orange: a case study on citrus Huanglongbing tolerance.</title>
        <authorList>
            <person name="Wu B."/>
            <person name="Yu Q."/>
            <person name="Deng Z."/>
            <person name="Duan Y."/>
            <person name="Luo F."/>
            <person name="Gmitter F. Jr."/>
        </authorList>
    </citation>
    <scope>NUCLEOTIDE SEQUENCE [LARGE SCALE GENOMIC DNA]</scope>
    <source>
        <strain evidence="2">cv. Valencia</strain>
    </source>
</reference>
<comment type="caution">
    <text evidence="1">The sequence shown here is derived from an EMBL/GenBank/DDBJ whole genome shotgun (WGS) entry which is preliminary data.</text>
</comment>
<keyword evidence="2" id="KW-1185">Reference proteome</keyword>
<organism evidence="1 2">
    <name type="scientific">Citrus sinensis</name>
    <name type="common">Sweet orange</name>
    <name type="synonym">Citrus aurantium var. sinensis</name>
    <dbReference type="NCBI Taxonomy" id="2711"/>
    <lineage>
        <taxon>Eukaryota</taxon>
        <taxon>Viridiplantae</taxon>
        <taxon>Streptophyta</taxon>
        <taxon>Embryophyta</taxon>
        <taxon>Tracheophyta</taxon>
        <taxon>Spermatophyta</taxon>
        <taxon>Magnoliopsida</taxon>
        <taxon>eudicotyledons</taxon>
        <taxon>Gunneridae</taxon>
        <taxon>Pentapetalae</taxon>
        <taxon>rosids</taxon>
        <taxon>malvids</taxon>
        <taxon>Sapindales</taxon>
        <taxon>Rutaceae</taxon>
        <taxon>Aurantioideae</taxon>
        <taxon>Citrus</taxon>
    </lineage>
</organism>